<gene>
    <name evidence="1" type="ORF">HNQ92_000234</name>
</gene>
<dbReference type="EMBL" id="JACHGF010000001">
    <property type="protein sequence ID" value="MBB5282113.1"/>
    <property type="molecule type" value="Genomic_DNA"/>
</dbReference>
<comment type="caution">
    <text evidence="1">The sequence shown here is derived from an EMBL/GenBank/DDBJ whole genome shotgun (WGS) entry which is preliminary data.</text>
</comment>
<dbReference type="AlphaFoldDB" id="A0A840TLL1"/>
<proteinExistence type="predicted"/>
<dbReference type="Proteomes" id="UP000557307">
    <property type="component" value="Unassembled WGS sequence"/>
</dbReference>
<keyword evidence="2" id="KW-1185">Reference proteome</keyword>
<reference evidence="1 2" key="1">
    <citation type="submission" date="2020-08" db="EMBL/GenBank/DDBJ databases">
        <title>Genomic Encyclopedia of Type Strains, Phase IV (KMG-IV): sequencing the most valuable type-strain genomes for metagenomic binning, comparative biology and taxonomic classification.</title>
        <authorList>
            <person name="Goeker M."/>
        </authorList>
    </citation>
    <scope>NUCLEOTIDE SEQUENCE [LARGE SCALE GENOMIC DNA]</scope>
    <source>
        <strain evidence="1 2">DSM 105074</strain>
    </source>
</reference>
<name>A0A840TLL1_9BACT</name>
<accession>A0A840TLL1</accession>
<sequence>MNACCPFLNSVLASAVDKKMARNAKSFRAKVL</sequence>
<organism evidence="1 2">
    <name type="scientific">Rhabdobacter roseus</name>
    <dbReference type="NCBI Taxonomy" id="1655419"/>
    <lineage>
        <taxon>Bacteria</taxon>
        <taxon>Pseudomonadati</taxon>
        <taxon>Bacteroidota</taxon>
        <taxon>Cytophagia</taxon>
        <taxon>Cytophagales</taxon>
        <taxon>Cytophagaceae</taxon>
        <taxon>Rhabdobacter</taxon>
    </lineage>
</organism>
<evidence type="ECO:0000313" key="1">
    <source>
        <dbReference type="EMBL" id="MBB5282113.1"/>
    </source>
</evidence>
<protein>
    <submittedName>
        <fullName evidence="1">Uncharacterized protein</fullName>
    </submittedName>
</protein>
<evidence type="ECO:0000313" key="2">
    <source>
        <dbReference type="Proteomes" id="UP000557307"/>
    </source>
</evidence>